<reference evidence="1" key="2">
    <citation type="journal article" date="2022" name="New Phytol.">
        <title>Evolutionary transition to the ectomycorrhizal habit in the genomes of a hyperdiverse lineage of mushroom-forming fungi.</title>
        <authorList>
            <person name="Looney B."/>
            <person name="Miyauchi S."/>
            <person name="Morin E."/>
            <person name="Drula E."/>
            <person name="Courty P.E."/>
            <person name="Kohler A."/>
            <person name="Kuo A."/>
            <person name="LaButti K."/>
            <person name="Pangilinan J."/>
            <person name="Lipzen A."/>
            <person name="Riley R."/>
            <person name="Andreopoulos W."/>
            <person name="He G."/>
            <person name="Johnson J."/>
            <person name="Nolan M."/>
            <person name="Tritt A."/>
            <person name="Barry K.W."/>
            <person name="Grigoriev I.V."/>
            <person name="Nagy L.G."/>
            <person name="Hibbett D."/>
            <person name="Henrissat B."/>
            <person name="Matheny P.B."/>
            <person name="Labbe J."/>
            <person name="Martin F.M."/>
        </authorList>
    </citation>
    <scope>NUCLEOTIDE SEQUENCE</scope>
    <source>
        <strain evidence="1">FP105234-sp</strain>
    </source>
</reference>
<protein>
    <submittedName>
        <fullName evidence="1">Uncharacterized protein</fullName>
    </submittedName>
</protein>
<keyword evidence="2" id="KW-1185">Reference proteome</keyword>
<organism evidence="1 2">
    <name type="scientific">Auriscalpium vulgare</name>
    <dbReference type="NCBI Taxonomy" id="40419"/>
    <lineage>
        <taxon>Eukaryota</taxon>
        <taxon>Fungi</taxon>
        <taxon>Dikarya</taxon>
        <taxon>Basidiomycota</taxon>
        <taxon>Agaricomycotina</taxon>
        <taxon>Agaricomycetes</taxon>
        <taxon>Russulales</taxon>
        <taxon>Auriscalpiaceae</taxon>
        <taxon>Auriscalpium</taxon>
    </lineage>
</organism>
<name>A0ACB8REZ0_9AGAM</name>
<evidence type="ECO:0000313" key="1">
    <source>
        <dbReference type="EMBL" id="KAI0042562.1"/>
    </source>
</evidence>
<accession>A0ACB8REZ0</accession>
<comment type="caution">
    <text evidence="1">The sequence shown here is derived from an EMBL/GenBank/DDBJ whole genome shotgun (WGS) entry which is preliminary data.</text>
</comment>
<dbReference type="EMBL" id="MU276059">
    <property type="protein sequence ID" value="KAI0042562.1"/>
    <property type="molecule type" value="Genomic_DNA"/>
</dbReference>
<gene>
    <name evidence="1" type="ORF">FA95DRAFT_558104</name>
</gene>
<evidence type="ECO:0000313" key="2">
    <source>
        <dbReference type="Proteomes" id="UP000814033"/>
    </source>
</evidence>
<dbReference type="Proteomes" id="UP000814033">
    <property type="component" value="Unassembled WGS sequence"/>
</dbReference>
<sequence length="300" mass="33785">MPVPTPVIELRAAAVVSILAVVAILLKFRRGDDILPDGTDSSNASRPSHEADDYDLKAYFDNIGELERLDLMAYDFPRLEMLNAVLSFIEGHSVDHPAHCAKGLEDSAITDAVMTVTDQHARVSDGTLTTLGRIAADLVVRSERLIKLERIPDICPRGSGHNARRVTTMLRLLDRPRLFEGAGIPQLSPFFVTVMFYHLYVCREGCFLFLLRWQFRRFSCRRNCSAIDVLLVDLRHLPKSSLRPLLASPENPLLSPSRPIDSTELAVTVRSDRITKFEMPDEIEELNRVRPIHHILGPRS</sequence>
<reference evidence="1" key="1">
    <citation type="submission" date="2021-02" db="EMBL/GenBank/DDBJ databases">
        <authorList>
            <consortium name="DOE Joint Genome Institute"/>
            <person name="Ahrendt S."/>
            <person name="Looney B.P."/>
            <person name="Miyauchi S."/>
            <person name="Morin E."/>
            <person name="Drula E."/>
            <person name="Courty P.E."/>
            <person name="Chicoki N."/>
            <person name="Fauchery L."/>
            <person name="Kohler A."/>
            <person name="Kuo A."/>
            <person name="Labutti K."/>
            <person name="Pangilinan J."/>
            <person name="Lipzen A."/>
            <person name="Riley R."/>
            <person name="Andreopoulos W."/>
            <person name="He G."/>
            <person name="Johnson J."/>
            <person name="Barry K.W."/>
            <person name="Grigoriev I.V."/>
            <person name="Nagy L."/>
            <person name="Hibbett D."/>
            <person name="Henrissat B."/>
            <person name="Matheny P.B."/>
            <person name="Labbe J."/>
            <person name="Martin F."/>
        </authorList>
    </citation>
    <scope>NUCLEOTIDE SEQUENCE</scope>
    <source>
        <strain evidence="1">FP105234-sp</strain>
    </source>
</reference>
<proteinExistence type="predicted"/>